<organism evidence="2 3">
    <name type="scientific">Meloidogyne enterolobii</name>
    <name type="common">Root-knot nematode worm</name>
    <name type="synonym">Meloidogyne mayaguensis</name>
    <dbReference type="NCBI Taxonomy" id="390850"/>
    <lineage>
        <taxon>Eukaryota</taxon>
        <taxon>Metazoa</taxon>
        <taxon>Ecdysozoa</taxon>
        <taxon>Nematoda</taxon>
        <taxon>Chromadorea</taxon>
        <taxon>Rhabditida</taxon>
        <taxon>Tylenchina</taxon>
        <taxon>Tylenchomorpha</taxon>
        <taxon>Tylenchoidea</taxon>
        <taxon>Meloidogynidae</taxon>
        <taxon>Meloidogyninae</taxon>
        <taxon>Meloidogyne</taxon>
    </lineage>
</organism>
<feature type="domain" description="CHK kinase-like" evidence="1">
    <location>
        <begin position="149"/>
        <end position="335"/>
    </location>
</feature>
<dbReference type="Proteomes" id="UP000580250">
    <property type="component" value="Unassembled WGS sequence"/>
</dbReference>
<comment type="caution">
    <text evidence="2">The sequence shown here is derived from an EMBL/GenBank/DDBJ whole genome shotgun (WGS) entry which is preliminary data.</text>
</comment>
<dbReference type="OrthoDB" id="5915577at2759"/>
<dbReference type="InterPro" id="IPR015897">
    <property type="entry name" value="CHK_kinase-like"/>
</dbReference>
<evidence type="ECO:0000313" key="2">
    <source>
        <dbReference type="EMBL" id="CAD2168993.1"/>
    </source>
</evidence>
<dbReference type="AlphaFoldDB" id="A0A6V7V3H1"/>
<evidence type="ECO:0000313" key="3">
    <source>
        <dbReference type="Proteomes" id="UP000580250"/>
    </source>
</evidence>
<reference evidence="2 3" key="1">
    <citation type="submission" date="2020-08" db="EMBL/GenBank/DDBJ databases">
        <authorList>
            <person name="Koutsovoulos G."/>
            <person name="Danchin GJ E."/>
        </authorList>
    </citation>
    <scope>NUCLEOTIDE SEQUENCE [LARGE SCALE GENOMIC DNA]</scope>
</reference>
<evidence type="ECO:0000259" key="1">
    <source>
        <dbReference type="SMART" id="SM00587"/>
    </source>
</evidence>
<dbReference type="SUPFAM" id="SSF56112">
    <property type="entry name" value="Protein kinase-like (PK-like)"/>
    <property type="match status" value="1"/>
</dbReference>
<gene>
    <name evidence="2" type="ORF">MENT_LOCUS20308</name>
</gene>
<accession>A0A6V7V3H1</accession>
<sequence length="404" mass="47298">MISNFQQQIDSSNPNFTIKFILDNLIKSKQKPLGLEGINEIESVNVNLMGIGGFISKLFRIKIKLNKNERKEEFNCIFKIPTMEKLDGEVKYDSKGREDLIEWINHVHKSECRFYDEVLPLIQNSPISLNFRIPQVYAFKYSEQSKDFLLMEDLCFNNQKLFQVELADGLNNEQVESAISSIAHFHALSLSLPSKLIDSFKNHPNLDIDEKSLKIKERIFSTPDTAEMFKGNEEKLLNLFENFGNYRIDQHKEFGLDPVIVHGDTWTNNFFFKKTEDKDSSEFDALFDWQVVHIGTGINDIVRLIFICVDAELRRLNSIKWLQIYEKSFNKIITKLGKEEENLKSFKLIKEIAIYHSKYECCFQLFLIANILGQEKEETKREKLINRMKCLFDDCCKENGFFNE</sequence>
<dbReference type="EMBL" id="CAJEWN010000147">
    <property type="protein sequence ID" value="CAD2168993.1"/>
    <property type="molecule type" value="Genomic_DNA"/>
</dbReference>
<proteinExistence type="predicted"/>
<dbReference type="InterPro" id="IPR011009">
    <property type="entry name" value="Kinase-like_dom_sf"/>
</dbReference>
<dbReference type="Pfam" id="PF02958">
    <property type="entry name" value="EcKL"/>
    <property type="match status" value="1"/>
</dbReference>
<dbReference type="InterPro" id="IPR004119">
    <property type="entry name" value="EcKL"/>
</dbReference>
<dbReference type="PANTHER" id="PTHR23020">
    <property type="entry name" value="UNCHARACTERIZED NUCLEAR HORMONE RECEPTOR-RELATED"/>
    <property type="match status" value="1"/>
</dbReference>
<dbReference type="InterPro" id="IPR052961">
    <property type="entry name" value="Oxido-Kinase-like_Enzymes"/>
</dbReference>
<protein>
    <recommendedName>
        <fullName evidence="1">CHK kinase-like domain-containing protein</fullName>
    </recommendedName>
</protein>
<dbReference type="PANTHER" id="PTHR23020:SF41">
    <property type="entry name" value="AMINOGLYCOSIDE PHOSPHOTRANSFERASE DOMAIN-CONTAINING PROTEIN"/>
    <property type="match status" value="1"/>
</dbReference>
<name>A0A6V7V3H1_MELEN</name>
<dbReference type="SMART" id="SM00587">
    <property type="entry name" value="CHK"/>
    <property type="match status" value="1"/>
</dbReference>
<dbReference type="Gene3D" id="3.90.1200.10">
    <property type="match status" value="1"/>
</dbReference>